<protein>
    <recommendedName>
        <fullName evidence="3">Sulfatase-modifying factor enzyme domain-containing protein</fullName>
    </recommendedName>
</protein>
<sequence>MPGNVFEWRTDWFDDYPSGPQIAVRSPRASTACCAVGCEASSGASRFIDRSDERLSDVGFRWSQTG</sequence>
<dbReference type="AlphaFoldDB" id="A0A6C2CLT1"/>
<name>A0A6C2CLT1_9RHOO</name>
<gene>
    <name evidence="1" type="ORF">ETQ85_19875</name>
</gene>
<dbReference type="InterPro" id="IPR042095">
    <property type="entry name" value="SUMF_sf"/>
</dbReference>
<dbReference type="Proteomes" id="UP000389128">
    <property type="component" value="Unassembled WGS sequence"/>
</dbReference>
<dbReference type="EMBL" id="SDKK01000023">
    <property type="protein sequence ID" value="TYC54193.1"/>
    <property type="molecule type" value="Genomic_DNA"/>
</dbReference>
<comment type="caution">
    <text evidence="1">The sequence shown here is derived from an EMBL/GenBank/DDBJ whole genome shotgun (WGS) entry which is preliminary data.</text>
</comment>
<organism evidence="1 2">
    <name type="scientific">Zoogloea oleivorans</name>
    <dbReference type="NCBI Taxonomy" id="1552750"/>
    <lineage>
        <taxon>Bacteria</taxon>
        <taxon>Pseudomonadati</taxon>
        <taxon>Pseudomonadota</taxon>
        <taxon>Betaproteobacteria</taxon>
        <taxon>Rhodocyclales</taxon>
        <taxon>Zoogloeaceae</taxon>
        <taxon>Zoogloea</taxon>
    </lineage>
</organism>
<reference evidence="1 2" key="1">
    <citation type="submission" date="2019-01" db="EMBL/GenBank/DDBJ databases">
        <title>Zoogloea oleivorans genome sequencing and assembly.</title>
        <authorList>
            <person name="Tancsics A."/>
            <person name="Farkas M."/>
            <person name="Kriszt B."/>
            <person name="Maroti G."/>
            <person name="Horvath B."/>
        </authorList>
    </citation>
    <scope>NUCLEOTIDE SEQUENCE [LARGE SCALE GENOMIC DNA]</scope>
    <source>
        <strain evidence="1 2">Buc</strain>
    </source>
</reference>
<accession>A0A6C2CLT1</accession>
<evidence type="ECO:0000313" key="2">
    <source>
        <dbReference type="Proteomes" id="UP000389128"/>
    </source>
</evidence>
<dbReference type="SUPFAM" id="SSF56436">
    <property type="entry name" value="C-type lectin-like"/>
    <property type="match status" value="1"/>
</dbReference>
<evidence type="ECO:0008006" key="3">
    <source>
        <dbReference type="Google" id="ProtNLM"/>
    </source>
</evidence>
<dbReference type="InterPro" id="IPR016187">
    <property type="entry name" value="CTDL_fold"/>
</dbReference>
<proteinExistence type="predicted"/>
<keyword evidence="2" id="KW-1185">Reference proteome</keyword>
<dbReference type="Gene3D" id="3.90.1580.10">
    <property type="entry name" value="paralog of FGE (formylglycine-generating enzyme)"/>
    <property type="match status" value="1"/>
</dbReference>
<evidence type="ECO:0000313" key="1">
    <source>
        <dbReference type="EMBL" id="TYC54193.1"/>
    </source>
</evidence>
<dbReference type="OrthoDB" id="9768004at2"/>